<evidence type="ECO:0000313" key="4">
    <source>
        <dbReference type="Proteomes" id="UP000186040"/>
    </source>
</evidence>
<evidence type="ECO:0000313" key="3">
    <source>
        <dbReference type="EMBL" id="OLR93964.1"/>
    </source>
</evidence>
<sequence length="75" mass="7544">MSRTVPLSTTVAVAVGALLLGGLGGYVLFDVTHGPPPAHAPHRPPPPGGDEPQPPRPRPTATPVDPPSTAPRTSG</sequence>
<dbReference type="AlphaFoldDB" id="A0A1Q9LPN2"/>
<dbReference type="EMBL" id="MKQR01000008">
    <property type="protein sequence ID" value="OLR93964.1"/>
    <property type="molecule type" value="Genomic_DNA"/>
</dbReference>
<name>A0A1Q9LPN2_9PSEU</name>
<accession>A0A1Q9LPN2</accession>
<feature type="transmembrane region" description="Helical" evidence="2">
    <location>
        <begin position="7"/>
        <end position="29"/>
    </location>
</feature>
<proteinExistence type="predicted"/>
<keyword evidence="2" id="KW-1133">Transmembrane helix</keyword>
<reference evidence="3 4" key="1">
    <citation type="submission" date="2016-10" db="EMBL/GenBank/DDBJ databases">
        <title>The Draft Genome Sequence of Actinokineospora bangkokensis 44EHWT reveals the biosynthetic pathway of antifungal compounds Thailandins with unusual extender unit butylmalonyl-CoA.</title>
        <authorList>
            <person name="Greule A."/>
            <person name="Intra B."/>
            <person name="Flemming S."/>
            <person name="Rommel M.G."/>
            <person name="Panbangred W."/>
            <person name="Bechthold A."/>
        </authorList>
    </citation>
    <scope>NUCLEOTIDE SEQUENCE [LARGE SCALE GENOMIC DNA]</scope>
    <source>
        <strain evidence="3 4">44EHW</strain>
    </source>
</reference>
<gene>
    <name evidence="3" type="ORF">BJP25_13305</name>
</gene>
<protein>
    <submittedName>
        <fullName evidence="3">Uncharacterized protein</fullName>
    </submittedName>
</protein>
<organism evidence="3 4">
    <name type="scientific">Actinokineospora bangkokensis</name>
    <dbReference type="NCBI Taxonomy" id="1193682"/>
    <lineage>
        <taxon>Bacteria</taxon>
        <taxon>Bacillati</taxon>
        <taxon>Actinomycetota</taxon>
        <taxon>Actinomycetes</taxon>
        <taxon>Pseudonocardiales</taxon>
        <taxon>Pseudonocardiaceae</taxon>
        <taxon>Actinokineospora</taxon>
    </lineage>
</organism>
<feature type="compositionally biased region" description="Pro residues" evidence="1">
    <location>
        <begin position="34"/>
        <end position="69"/>
    </location>
</feature>
<keyword evidence="2" id="KW-0812">Transmembrane</keyword>
<feature type="region of interest" description="Disordered" evidence="1">
    <location>
        <begin position="31"/>
        <end position="75"/>
    </location>
</feature>
<keyword evidence="2" id="KW-0472">Membrane</keyword>
<evidence type="ECO:0000256" key="1">
    <source>
        <dbReference type="SAM" id="MobiDB-lite"/>
    </source>
</evidence>
<evidence type="ECO:0000256" key="2">
    <source>
        <dbReference type="SAM" id="Phobius"/>
    </source>
</evidence>
<dbReference type="Proteomes" id="UP000186040">
    <property type="component" value="Unassembled WGS sequence"/>
</dbReference>
<keyword evidence="4" id="KW-1185">Reference proteome</keyword>
<comment type="caution">
    <text evidence="3">The sequence shown here is derived from an EMBL/GenBank/DDBJ whole genome shotgun (WGS) entry which is preliminary data.</text>
</comment>